<dbReference type="InterPro" id="IPR006336">
    <property type="entry name" value="GCS2"/>
</dbReference>
<dbReference type="HAMAP" id="MF_01609">
    <property type="entry name" value="Glu_cys_ligase_2"/>
    <property type="match status" value="1"/>
</dbReference>
<dbReference type="SUPFAM" id="SSF55931">
    <property type="entry name" value="Glutamine synthetase/guanido kinase"/>
    <property type="match status" value="1"/>
</dbReference>
<evidence type="ECO:0000256" key="4">
    <source>
        <dbReference type="ARBA" id="ARBA00048819"/>
    </source>
</evidence>
<dbReference type="GO" id="GO:0042398">
    <property type="term" value="P:modified amino acid biosynthetic process"/>
    <property type="evidence" value="ECO:0007669"/>
    <property type="project" value="InterPro"/>
</dbReference>
<dbReference type="EMBL" id="CP007514">
    <property type="protein sequence ID" value="AHY46406.1"/>
    <property type="molecule type" value="Genomic_DNA"/>
</dbReference>
<comment type="catalytic activity">
    <reaction evidence="4 5">
        <text>L-cysteine + L-glutamate + ATP = gamma-L-glutamyl-L-cysteine + ADP + phosphate + H(+)</text>
        <dbReference type="Rhea" id="RHEA:13285"/>
        <dbReference type="ChEBI" id="CHEBI:15378"/>
        <dbReference type="ChEBI" id="CHEBI:29985"/>
        <dbReference type="ChEBI" id="CHEBI:30616"/>
        <dbReference type="ChEBI" id="CHEBI:35235"/>
        <dbReference type="ChEBI" id="CHEBI:43474"/>
        <dbReference type="ChEBI" id="CHEBI:58173"/>
        <dbReference type="ChEBI" id="CHEBI:456216"/>
        <dbReference type="EC" id="6.3.2.2"/>
    </reaction>
</comment>
<evidence type="ECO:0000313" key="7">
    <source>
        <dbReference type="EMBL" id="AHY46406.1"/>
    </source>
</evidence>
<reference evidence="7 8" key="1">
    <citation type="submission" date="2014-03" db="EMBL/GenBank/DDBJ databases">
        <title>Complete genome sequence of the Radio-Resistant Rubrobacter radiotolerans RSPS-4.</title>
        <authorList>
            <person name="Egas C.C."/>
            <person name="Barroso C.C."/>
            <person name="Froufe H.J.C."/>
            <person name="Pacheco J.J."/>
            <person name="Albuquerque L.L."/>
            <person name="da Costa M.M.S."/>
        </authorList>
    </citation>
    <scope>NUCLEOTIDE SEQUENCE [LARGE SCALE GENOMIC DNA]</scope>
    <source>
        <strain evidence="7 8">RSPS-4</strain>
    </source>
</reference>
<dbReference type="KEGG" id="rrd:RradSPS_1123"/>
<dbReference type="InterPro" id="IPR014746">
    <property type="entry name" value="Gln_synth/guanido_kin_cat_dom"/>
</dbReference>
<evidence type="ECO:0000256" key="3">
    <source>
        <dbReference type="ARBA" id="ARBA00022840"/>
    </source>
</evidence>
<dbReference type="GO" id="GO:0005524">
    <property type="term" value="F:ATP binding"/>
    <property type="evidence" value="ECO:0007669"/>
    <property type="project" value="UniProtKB-KW"/>
</dbReference>
<comment type="similarity">
    <text evidence="5">Belongs to the glutamate--cysteine ligase type 2 family. YbdK subfamily.</text>
</comment>
<feature type="region of interest" description="Disordered" evidence="6">
    <location>
        <begin position="13"/>
        <end position="34"/>
    </location>
</feature>
<evidence type="ECO:0000313" key="8">
    <source>
        <dbReference type="Proteomes" id="UP000025229"/>
    </source>
</evidence>
<dbReference type="PANTHER" id="PTHR36510:SF1">
    <property type="entry name" value="GLUTAMATE--CYSTEINE LIGASE 2-RELATED"/>
    <property type="match status" value="1"/>
</dbReference>
<proteinExistence type="inferred from homology"/>
<keyword evidence="3 5" id="KW-0067">ATP-binding</keyword>
<sequence length="407" mass="45225">MPAAGLVNILRRMRDTGEGPARGPLAPASGGEITQEPLIPKDAFESTEAEGTLGAEEELWLADPETAKLAGGAQSILDAESDNEFSGELIDCEIEANTAAHKSPAAVVGDLRTRRKVLLGHAERLGRMLGTSGTHPLGDWREQRIIEKPHYQRLKGKLGWLIRRNNTFSVHVHYAVRGREKAVYLFDRLREYVPHLLALSVNSPFWQGENTDMHSARILVFSRSIHRAGLPEPLGRWENYAKYIDFARRSGAIHSLSEVWWDVRPHPGLGTMEVRAFDAQTDVRRTEALVTLTAALCDALSAEFDSGDLRPIRPSREIEENKWSAQRYGLHGTFSDHETHEARPTLAFIEELLDYLAGASGRDLSAIAALAEEPTESERQLEVFRETGSLAEVARDISRRTGELTAN</sequence>
<protein>
    <recommendedName>
        <fullName evidence="5">Putative glutamate--cysteine ligase 2</fullName>
        <ecNumber evidence="5">6.3.2.2</ecNumber>
    </recommendedName>
    <alternativeName>
        <fullName evidence="5">Gamma-glutamylcysteine synthetase 2</fullName>
        <shortName evidence="5">GCS 2</shortName>
        <shortName evidence="5">Gamma-GCS 2</shortName>
    </alternativeName>
</protein>
<name>A0A023X2G1_RUBRA</name>
<dbReference type="GO" id="GO:0004357">
    <property type="term" value="F:glutamate-cysteine ligase activity"/>
    <property type="evidence" value="ECO:0007669"/>
    <property type="project" value="UniProtKB-EC"/>
</dbReference>
<dbReference type="AlphaFoldDB" id="A0A023X2G1"/>
<dbReference type="NCBIfam" id="TIGR02050">
    <property type="entry name" value="gshA_cyan_rel"/>
    <property type="match status" value="1"/>
</dbReference>
<dbReference type="Proteomes" id="UP000025229">
    <property type="component" value="Chromosome"/>
</dbReference>
<accession>A0A023X2G1</accession>
<dbReference type="EC" id="6.3.2.2" evidence="5"/>
<dbReference type="Pfam" id="PF04107">
    <property type="entry name" value="GCS2"/>
    <property type="match status" value="1"/>
</dbReference>
<evidence type="ECO:0000256" key="1">
    <source>
        <dbReference type="ARBA" id="ARBA00022598"/>
    </source>
</evidence>
<evidence type="ECO:0000256" key="2">
    <source>
        <dbReference type="ARBA" id="ARBA00022741"/>
    </source>
</evidence>
<dbReference type="eggNOG" id="COG2170">
    <property type="taxonomic scope" value="Bacteria"/>
</dbReference>
<comment type="function">
    <text evidence="5">ATP-dependent carboxylate-amine ligase which exhibits weak glutamate--cysteine ligase activity.</text>
</comment>
<dbReference type="InterPro" id="IPR011793">
    <property type="entry name" value="YbdK"/>
</dbReference>
<dbReference type="Gene3D" id="3.30.590.20">
    <property type="match status" value="1"/>
</dbReference>
<evidence type="ECO:0000256" key="5">
    <source>
        <dbReference type="HAMAP-Rule" id="MF_01609"/>
    </source>
</evidence>
<gene>
    <name evidence="7" type="ORF">RradSPS_1123</name>
</gene>
<evidence type="ECO:0000256" key="6">
    <source>
        <dbReference type="SAM" id="MobiDB-lite"/>
    </source>
</evidence>
<dbReference type="STRING" id="42256.RradSPS_1123"/>
<keyword evidence="1 5" id="KW-0436">Ligase</keyword>
<keyword evidence="2 5" id="KW-0547">Nucleotide-binding</keyword>
<keyword evidence="8" id="KW-1185">Reference proteome</keyword>
<dbReference type="InterPro" id="IPR050141">
    <property type="entry name" value="GCL_type2/YbdK_subfam"/>
</dbReference>
<dbReference type="PANTHER" id="PTHR36510">
    <property type="entry name" value="GLUTAMATE--CYSTEINE LIGASE 2-RELATED"/>
    <property type="match status" value="1"/>
</dbReference>
<dbReference type="HOGENOM" id="CLU_044848_1_0_11"/>
<organism evidence="7 8">
    <name type="scientific">Rubrobacter radiotolerans</name>
    <name type="common">Arthrobacter radiotolerans</name>
    <dbReference type="NCBI Taxonomy" id="42256"/>
    <lineage>
        <taxon>Bacteria</taxon>
        <taxon>Bacillati</taxon>
        <taxon>Actinomycetota</taxon>
        <taxon>Rubrobacteria</taxon>
        <taxon>Rubrobacterales</taxon>
        <taxon>Rubrobacteraceae</taxon>
        <taxon>Rubrobacter</taxon>
    </lineage>
</organism>